<keyword evidence="8" id="KW-1185">Reference proteome</keyword>
<keyword evidence="5" id="KW-0732">Signal</keyword>
<keyword evidence="7" id="KW-0418">Kinase</keyword>
<dbReference type="GO" id="GO:0000155">
    <property type="term" value="F:phosphorelay sensor kinase activity"/>
    <property type="evidence" value="ECO:0007669"/>
    <property type="project" value="InterPro"/>
</dbReference>
<evidence type="ECO:0000256" key="2">
    <source>
        <dbReference type="ARBA" id="ARBA00012438"/>
    </source>
</evidence>
<evidence type="ECO:0000256" key="3">
    <source>
        <dbReference type="ARBA" id="ARBA00022553"/>
    </source>
</evidence>
<dbReference type="CDD" id="cd00082">
    <property type="entry name" value="HisKA"/>
    <property type="match status" value="1"/>
</dbReference>
<dbReference type="InterPro" id="IPR003661">
    <property type="entry name" value="HisK_dim/P_dom"/>
</dbReference>
<dbReference type="InterPro" id="IPR004358">
    <property type="entry name" value="Sig_transdc_His_kin-like_C"/>
</dbReference>
<keyword evidence="7" id="KW-0808">Transferase</keyword>
<dbReference type="Gene3D" id="3.30.565.10">
    <property type="entry name" value="Histidine kinase-like ATPase, C-terminal domain"/>
    <property type="match status" value="1"/>
</dbReference>
<dbReference type="Pfam" id="PF02518">
    <property type="entry name" value="HATPase_c"/>
    <property type="match status" value="1"/>
</dbReference>
<keyword evidence="4" id="KW-1133">Transmembrane helix</keyword>
<feature type="domain" description="Histidine kinase" evidence="6">
    <location>
        <begin position="401"/>
        <end position="615"/>
    </location>
</feature>
<feature type="transmembrane region" description="Helical" evidence="4">
    <location>
        <begin position="355"/>
        <end position="378"/>
    </location>
</feature>
<evidence type="ECO:0000256" key="4">
    <source>
        <dbReference type="SAM" id="Phobius"/>
    </source>
</evidence>
<sequence>MSRILVVLGVILSALSSIQAQQKATASKIDSLAKHFYSAKTNAAKIQVMLNAPTRIDEYFEKPDPILNLYQNALSMAKGRDDRRSIITFLIEIAHLQMYAVLDEPQAFSLYSQALKYADEEKDFDSCAQICKGMATISEHQNFKAEMYQYLLKSVEYTEKSKTVFLNPYKWLKYMYLQENRIEDALRISKRCEKYVSERSASVQSKALAYGYMYEVLKKIPSKKEEAETYRKKTVTLLKNVKEVSTFNNLEDIATVCYEVGQYELAIEFASRIFKRSSVNKQVMVNKMLCYTVISNAYERLGQHQKSAENYKRYSELYVKYLQDVMNLESGRKVIRAEGERNLLMKQNEVEKERFYRNLSFAITAFVLLLGGVIVVFYKREQRQKQELTQLNATKDKLFAILSHDLRSPVGALENNVMLTNWGALTQDEFVETTQNLGQEIRQVRTMLDNVLHWSISQLGGMKPHPKRFSLNEAIQEQLTLLQPAADAKNIALRLQIKESVFVNADKNHVAIIFRNLLQNAIKFTRSAGAIDLVQHEDNAFHYIQVKDTGIGMSPQQLTQLFQLGEQNSRQGTAAEKGTGLGLVLVKELVEANGGSIDVTSHPDVGTNFSLRFPK</sequence>
<dbReference type="EC" id="2.7.13.3" evidence="2"/>
<dbReference type="RefSeq" id="WP_183974083.1">
    <property type="nucleotide sequence ID" value="NZ_JACIBY010000004.1"/>
</dbReference>
<name>A0A7W5ZKK1_9BACT</name>
<dbReference type="Proteomes" id="UP000541352">
    <property type="component" value="Unassembled WGS sequence"/>
</dbReference>
<gene>
    <name evidence="7" type="ORF">FHS57_002559</name>
</gene>
<keyword evidence="3" id="KW-0597">Phosphoprotein</keyword>
<evidence type="ECO:0000256" key="5">
    <source>
        <dbReference type="SAM" id="SignalP"/>
    </source>
</evidence>
<organism evidence="7 8">
    <name type="scientific">Runella defluvii</name>
    <dbReference type="NCBI Taxonomy" id="370973"/>
    <lineage>
        <taxon>Bacteria</taxon>
        <taxon>Pseudomonadati</taxon>
        <taxon>Bacteroidota</taxon>
        <taxon>Cytophagia</taxon>
        <taxon>Cytophagales</taxon>
        <taxon>Spirosomataceae</taxon>
        <taxon>Runella</taxon>
    </lineage>
</organism>
<dbReference type="PROSITE" id="PS50109">
    <property type="entry name" value="HIS_KIN"/>
    <property type="match status" value="1"/>
</dbReference>
<dbReference type="PANTHER" id="PTHR43547">
    <property type="entry name" value="TWO-COMPONENT HISTIDINE KINASE"/>
    <property type="match status" value="1"/>
</dbReference>
<feature type="signal peptide" evidence="5">
    <location>
        <begin position="1"/>
        <end position="20"/>
    </location>
</feature>
<dbReference type="EMBL" id="JACIBY010000004">
    <property type="protein sequence ID" value="MBB3838554.1"/>
    <property type="molecule type" value="Genomic_DNA"/>
</dbReference>
<dbReference type="SUPFAM" id="SSF47384">
    <property type="entry name" value="Homodimeric domain of signal transducing histidine kinase"/>
    <property type="match status" value="1"/>
</dbReference>
<dbReference type="InterPro" id="IPR036890">
    <property type="entry name" value="HATPase_C_sf"/>
</dbReference>
<dbReference type="InterPro" id="IPR011990">
    <property type="entry name" value="TPR-like_helical_dom_sf"/>
</dbReference>
<dbReference type="Gene3D" id="1.25.40.10">
    <property type="entry name" value="Tetratricopeptide repeat domain"/>
    <property type="match status" value="1"/>
</dbReference>
<evidence type="ECO:0000313" key="7">
    <source>
        <dbReference type="EMBL" id="MBB3838554.1"/>
    </source>
</evidence>
<evidence type="ECO:0000259" key="6">
    <source>
        <dbReference type="PROSITE" id="PS50109"/>
    </source>
</evidence>
<keyword evidence="4" id="KW-0472">Membrane</keyword>
<dbReference type="PRINTS" id="PR00344">
    <property type="entry name" value="BCTRLSENSOR"/>
</dbReference>
<dbReference type="InterPro" id="IPR003594">
    <property type="entry name" value="HATPase_dom"/>
</dbReference>
<dbReference type="SUPFAM" id="SSF81901">
    <property type="entry name" value="HCP-like"/>
    <property type="match status" value="1"/>
</dbReference>
<dbReference type="Gene3D" id="1.10.287.130">
    <property type="match status" value="1"/>
</dbReference>
<feature type="chain" id="PRO_5031562137" description="histidine kinase" evidence="5">
    <location>
        <begin position="21"/>
        <end position="615"/>
    </location>
</feature>
<protein>
    <recommendedName>
        <fullName evidence="2">histidine kinase</fullName>
        <ecNumber evidence="2">2.7.13.3</ecNumber>
    </recommendedName>
</protein>
<evidence type="ECO:0000256" key="1">
    <source>
        <dbReference type="ARBA" id="ARBA00000085"/>
    </source>
</evidence>
<dbReference type="SMART" id="SM00388">
    <property type="entry name" value="HisKA"/>
    <property type="match status" value="1"/>
</dbReference>
<comment type="caution">
    <text evidence="7">The sequence shown here is derived from an EMBL/GenBank/DDBJ whole genome shotgun (WGS) entry which is preliminary data.</text>
</comment>
<keyword evidence="4" id="KW-0812">Transmembrane</keyword>
<evidence type="ECO:0000313" key="8">
    <source>
        <dbReference type="Proteomes" id="UP000541352"/>
    </source>
</evidence>
<proteinExistence type="predicted"/>
<dbReference type="SUPFAM" id="SSF55874">
    <property type="entry name" value="ATPase domain of HSP90 chaperone/DNA topoisomerase II/histidine kinase"/>
    <property type="match status" value="1"/>
</dbReference>
<dbReference type="PANTHER" id="PTHR43547:SF2">
    <property type="entry name" value="HYBRID SIGNAL TRANSDUCTION HISTIDINE KINASE C"/>
    <property type="match status" value="1"/>
</dbReference>
<dbReference type="InterPro" id="IPR036097">
    <property type="entry name" value="HisK_dim/P_sf"/>
</dbReference>
<accession>A0A7W5ZKK1</accession>
<comment type="catalytic activity">
    <reaction evidence="1">
        <text>ATP + protein L-histidine = ADP + protein N-phospho-L-histidine.</text>
        <dbReference type="EC" id="2.7.13.3"/>
    </reaction>
</comment>
<dbReference type="InterPro" id="IPR005467">
    <property type="entry name" value="His_kinase_dom"/>
</dbReference>
<reference evidence="7 8" key="1">
    <citation type="submission" date="2020-08" db="EMBL/GenBank/DDBJ databases">
        <title>Genomic Encyclopedia of Type Strains, Phase IV (KMG-IV): sequencing the most valuable type-strain genomes for metagenomic binning, comparative biology and taxonomic classification.</title>
        <authorList>
            <person name="Goeker M."/>
        </authorList>
    </citation>
    <scope>NUCLEOTIDE SEQUENCE [LARGE SCALE GENOMIC DNA]</scope>
    <source>
        <strain evidence="7 8">DSM 17976</strain>
    </source>
</reference>
<dbReference type="AlphaFoldDB" id="A0A7W5ZKK1"/>
<dbReference type="SMART" id="SM00387">
    <property type="entry name" value="HATPase_c"/>
    <property type="match status" value="1"/>
</dbReference>